<gene>
    <name evidence="3" type="ORF">EYZ11_005514</name>
</gene>
<evidence type="ECO:0000256" key="1">
    <source>
        <dbReference type="PROSITE-ProRule" id="PRU00176"/>
    </source>
</evidence>
<dbReference type="InterPro" id="IPR012677">
    <property type="entry name" value="Nucleotide-bd_a/b_plait_sf"/>
</dbReference>
<dbReference type="GO" id="GO:0003723">
    <property type="term" value="F:RNA binding"/>
    <property type="evidence" value="ECO:0007669"/>
    <property type="project" value="UniProtKB-UniRule"/>
</dbReference>
<dbReference type="EMBL" id="SOSA01000178">
    <property type="protein sequence ID" value="THC95002.1"/>
    <property type="molecule type" value="Genomic_DNA"/>
</dbReference>
<evidence type="ECO:0000259" key="2">
    <source>
        <dbReference type="PROSITE" id="PS50102"/>
    </source>
</evidence>
<organism evidence="3 4">
    <name type="scientific">Aspergillus tanneri</name>
    <dbReference type="NCBI Taxonomy" id="1220188"/>
    <lineage>
        <taxon>Eukaryota</taxon>
        <taxon>Fungi</taxon>
        <taxon>Dikarya</taxon>
        <taxon>Ascomycota</taxon>
        <taxon>Pezizomycotina</taxon>
        <taxon>Eurotiomycetes</taxon>
        <taxon>Eurotiomycetidae</taxon>
        <taxon>Eurotiales</taxon>
        <taxon>Aspergillaceae</taxon>
        <taxon>Aspergillus</taxon>
        <taxon>Aspergillus subgen. Circumdati</taxon>
    </lineage>
</organism>
<dbReference type="SUPFAM" id="SSF54928">
    <property type="entry name" value="RNA-binding domain, RBD"/>
    <property type="match status" value="1"/>
</dbReference>
<feature type="domain" description="RRM" evidence="2">
    <location>
        <begin position="1"/>
        <end position="52"/>
    </location>
</feature>
<evidence type="ECO:0000313" key="3">
    <source>
        <dbReference type="EMBL" id="THC95002.1"/>
    </source>
</evidence>
<dbReference type="Proteomes" id="UP000308092">
    <property type="component" value="Unassembled WGS sequence"/>
</dbReference>
<dbReference type="PROSITE" id="PS50102">
    <property type="entry name" value="RRM"/>
    <property type="match status" value="1"/>
</dbReference>
<proteinExistence type="predicted"/>
<dbReference type="VEuPathDB" id="FungiDB:EYZ11_005514"/>
<dbReference type="Pfam" id="PF00076">
    <property type="entry name" value="RRM_1"/>
    <property type="match status" value="1"/>
</dbReference>
<comment type="caution">
    <text evidence="3">The sequence shown here is derived from an EMBL/GenBank/DDBJ whole genome shotgun (WGS) entry which is preliminary data.</text>
</comment>
<protein>
    <recommendedName>
        <fullName evidence="2">RRM domain-containing protein</fullName>
    </recommendedName>
</protein>
<dbReference type="InterPro" id="IPR000504">
    <property type="entry name" value="RRM_dom"/>
</dbReference>
<dbReference type="STRING" id="1220188.A0A4S3JI42"/>
<reference evidence="3 4" key="1">
    <citation type="submission" date="2019-03" db="EMBL/GenBank/DDBJ databases">
        <title>The genome sequence of a newly discovered highly antifungal drug resistant Aspergillus species, Aspergillus tanneri NIH 1004.</title>
        <authorList>
            <person name="Mounaud S."/>
            <person name="Singh I."/>
            <person name="Joardar V."/>
            <person name="Pakala S."/>
            <person name="Pakala S."/>
            <person name="Venepally P."/>
            <person name="Hoover J."/>
            <person name="Nierman W."/>
            <person name="Chung J."/>
            <person name="Losada L."/>
        </authorList>
    </citation>
    <scope>NUCLEOTIDE SEQUENCE [LARGE SCALE GENOMIC DNA]</scope>
    <source>
        <strain evidence="3 4">NIH1004</strain>
    </source>
</reference>
<keyword evidence="4" id="KW-1185">Reference proteome</keyword>
<sequence>MGFPVTKQDIEEHFSTHGSGKITEIKLMNGFGFIEYEDAMDARDVVPAFRELPSWPNGPPFYASSSPHDFSYDGFWTPDRNKLAG</sequence>
<dbReference type="AlphaFoldDB" id="A0A4S3JI42"/>
<dbReference type="InterPro" id="IPR035979">
    <property type="entry name" value="RBD_domain_sf"/>
</dbReference>
<keyword evidence="1" id="KW-0694">RNA-binding</keyword>
<dbReference type="Gene3D" id="3.30.70.330">
    <property type="match status" value="1"/>
</dbReference>
<evidence type="ECO:0000313" key="4">
    <source>
        <dbReference type="Proteomes" id="UP000308092"/>
    </source>
</evidence>
<name>A0A4S3JI42_9EURO</name>
<accession>A0A4S3JI42</accession>